<gene>
    <name evidence="14" type="ORF">C9374_010536</name>
</gene>
<dbReference type="Gene3D" id="2.40.50.140">
    <property type="entry name" value="Nucleic acid-binding proteins"/>
    <property type="match status" value="1"/>
</dbReference>
<comment type="caution">
    <text evidence="14">The sequence shown here is derived from an EMBL/GenBank/DDBJ whole genome shotgun (WGS) entry which is preliminary data.</text>
</comment>
<dbReference type="Pfam" id="PF04675">
    <property type="entry name" value="DNA_ligase_A_N"/>
    <property type="match status" value="1"/>
</dbReference>
<dbReference type="InterPro" id="IPR036420">
    <property type="entry name" value="BRCT_dom_sf"/>
</dbReference>
<dbReference type="InterPro" id="IPR043472">
    <property type="entry name" value="Macro_dom-like"/>
</dbReference>
<dbReference type="Gene3D" id="3.40.50.10190">
    <property type="entry name" value="BRCT domain"/>
    <property type="match status" value="2"/>
</dbReference>
<dbReference type="Pfam" id="PF16589">
    <property type="entry name" value="BRCT_2"/>
    <property type="match status" value="1"/>
</dbReference>
<dbReference type="GO" id="GO:0070421">
    <property type="term" value="C:DNA ligase III-XRCC1 complex"/>
    <property type="evidence" value="ECO:0007669"/>
    <property type="project" value="TreeGrafter"/>
</dbReference>
<dbReference type="SUPFAM" id="SSF117018">
    <property type="entry name" value="ATP-dependent DNA ligase DNA-binding domain"/>
    <property type="match status" value="1"/>
</dbReference>
<sequence>MASGKDTGKFSEFVKVCKEIEEVSSHTEKTSVMKDFLEDFKGDVYLLYKLLFAKEDKRKFNLKDKKLVEIAASAFGEDHDEMLDHMDSKGDVSETLKKYLVRSGNARDKGVVNLKQVDEFLEKLTTITTKDDQTKAFEKFVVGNLTGDEMKFITRIICKDLKIRAGPKFLLAALNPDAYACYILTHDLKQIIDAVTNKQDLKNLSLTAQTQSLDIDALIRDAGSDDDEDNKKFNMNISDDESDDAKSSSKKKKDSKSSGASSSSSSKASSSKASSSTKSKKKDVSDDDTDNEGDDEDIDVGENIDDNEEEKPEDLIDEDEDSSSKKKKTVRKSAKIKAKMVLFSPVKPMLARPSKTYDDVINRCPNGFYCELKYDGERIQIHYDRKKDKIKYFSRNLKDVQDYKIESVKKYISRAIKDKVESVILDGEILMYDTKKKKPLPFGTLGKKVRQDHPNAVTAVYLFDILYYNGKSLLSVPIYKRKALLSKIVNVVESRVMLGEHVVVKGPKGTREALIASKMQEMISEGEEGLVFKDLCSPYEPNARHWLKMKKDYLQGMADSVDLVVLGAYLGTGSKGGLMSVFMMGSYDKKEGKWRIICKCGNGHDDATLEALNEELKSNMKRISKDPSLVPDDIDIHTNALVPDYIVKDISKSVVWEITGAEFSVSSRKERPISIRFPRVTKIRDDKDVDDATNYQELTKLYQVSTRKGPVALFPKKGKDDDDDNDDSDDSVDVKAGGSKKRKARSKKSKDDSDDDENEKGDNSDDDKPTRNKKTSSKRQTKNSNKKSDDDDTDDDQNDTAPSKKKTKQAPNKLTTIKDIPESSKPEEIYYIYGDFGGVPANKDKKFIAHCVDDSSRWGDKGSMGNIVLLFGEGIKKAYVDDMNTVGDVQLVISESNYLSNLICLQFVQKGSPPKIDYSSFDECLKKCATYMIEHDIKTFHLFRLHYGITGLDWSRCEKLLKENMSNKGIVVYVYTKDRDDKDRVTESKAKLNKQKETTMSDENVIAMTTSNSNSKKEEDKMDLSSDDVKQPAVSSQSSSQDKSNKTNSSQPVSHTATSISSSESSSAISRNIFSGVIALISGYPQHVKNEISDLILKNGGTVTQQWNLIGEEANTHLITETKDDTFNHCFSLGAIIVAKSWVTACVTKGKLVETNDYVFPLQVKENRQTSMKLNASSSTESSTVLTTNSSSSTTNTPVATLVDLFTEFAIYLHKDIPSKKMHTRYIVAYDGEVYPAFCDEVTHVVTAAKSLSADPSLSSYKEKSPIVKIVSSEWIWHSINSGQLIDYRFYEMK</sequence>
<keyword evidence="7 9" id="KW-0067">ATP-binding</keyword>
<dbReference type="EC" id="6.5.1.1" evidence="9"/>
<evidence type="ECO:0000313" key="14">
    <source>
        <dbReference type="EMBL" id="KAG2374792.1"/>
    </source>
</evidence>
<dbReference type="InterPro" id="IPR012309">
    <property type="entry name" value="DNA_ligase_ATP-dep_C"/>
</dbReference>
<dbReference type="CDD" id="cd00027">
    <property type="entry name" value="BRCT"/>
    <property type="match status" value="1"/>
</dbReference>
<evidence type="ECO:0000256" key="5">
    <source>
        <dbReference type="ARBA" id="ARBA00022705"/>
    </source>
</evidence>
<dbReference type="InterPro" id="IPR016059">
    <property type="entry name" value="DNA_ligase_ATP-dep_CS"/>
</dbReference>
<feature type="compositionally biased region" description="Acidic residues" evidence="11">
    <location>
        <begin position="285"/>
        <end position="321"/>
    </location>
</feature>
<evidence type="ECO:0000256" key="2">
    <source>
        <dbReference type="ARBA" id="ARBA00004123"/>
    </source>
</evidence>
<dbReference type="GO" id="GO:0006310">
    <property type="term" value="P:DNA recombination"/>
    <property type="evidence" value="ECO:0007669"/>
    <property type="project" value="UniProtKB-KW"/>
</dbReference>
<keyword evidence="9" id="KW-0234">DNA repair</keyword>
<dbReference type="InterPro" id="IPR036599">
    <property type="entry name" value="DNA_ligase_N_sf"/>
</dbReference>
<evidence type="ECO:0000256" key="4">
    <source>
        <dbReference type="ARBA" id="ARBA00022598"/>
    </source>
</evidence>
<evidence type="ECO:0000256" key="10">
    <source>
        <dbReference type="RuleBase" id="RU004196"/>
    </source>
</evidence>
<dbReference type="InterPro" id="IPR012308">
    <property type="entry name" value="DNA_ligase_ATP-dep_N"/>
</dbReference>
<dbReference type="GeneID" id="68102990"/>
<evidence type="ECO:0000256" key="7">
    <source>
        <dbReference type="ARBA" id="ARBA00022840"/>
    </source>
</evidence>
<dbReference type="PANTHER" id="PTHR45674:SF9">
    <property type="entry name" value="DNA LIGASE 3"/>
    <property type="match status" value="1"/>
</dbReference>
<feature type="compositionally biased region" description="Basic and acidic residues" evidence="11">
    <location>
        <begin position="760"/>
        <end position="770"/>
    </location>
</feature>
<evidence type="ECO:0000256" key="1">
    <source>
        <dbReference type="ARBA" id="ARBA00001946"/>
    </source>
</evidence>
<reference evidence="14 15" key="1">
    <citation type="journal article" date="2018" name="BMC Genomics">
        <title>The genome of Naegleria lovaniensis, the basis for a comparative approach to unravel pathogenicity factors of the human pathogenic amoeba N. fowleri.</title>
        <authorList>
            <person name="Liechti N."/>
            <person name="Schurch N."/>
            <person name="Bruggmann R."/>
            <person name="Wittwer M."/>
        </authorList>
    </citation>
    <scope>NUCLEOTIDE SEQUENCE [LARGE SCALE GENOMIC DNA]</scope>
    <source>
        <strain evidence="14 15">ATCC 30569</strain>
    </source>
</reference>
<dbReference type="InterPro" id="IPR000977">
    <property type="entry name" value="DNA_ligase_ATP-dep"/>
</dbReference>
<keyword evidence="4 9" id="KW-0436">Ligase</keyword>
<evidence type="ECO:0000259" key="12">
    <source>
        <dbReference type="PROSITE" id="PS50160"/>
    </source>
</evidence>
<dbReference type="GO" id="GO:0003910">
    <property type="term" value="F:DNA ligase (ATP) activity"/>
    <property type="evidence" value="ECO:0007669"/>
    <property type="project" value="UniProtKB-EC"/>
</dbReference>
<dbReference type="GO" id="GO:0071897">
    <property type="term" value="P:DNA biosynthetic process"/>
    <property type="evidence" value="ECO:0007669"/>
    <property type="project" value="InterPro"/>
</dbReference>
<feature type="region of interest" description="Disordered" evidence="11">
    <location>
        <begin position="224"/>
        <end position="330"/>
    </location>
</feature>
<dbReference type="PROSITE" id="PS00697">
    <property type="entry name" value="DNA_LIGASE_A1"/>
    <property type="match status" value="1"/>
</dbReference>
<dbReference type="GO" id="GO:0006302">
    <property type="term" value="P:double-strand break repair"/>
    <property type="evidence" value="ECO:0007669"/>
    <property type="project" value="TreeGrafter"/>
</dbReference>
<dbReference type="RefSeq" id="XP_044543966.1">
    <property type="nucleotide sequence ID" value="XM_044686091.1"/>
</dbReference>
<dbReference type="InterPro" id="IPR001357">
    <property type="entry name" value="BRCT_dom"/>
</dbReference>
<dbReference type="GO" id="GO:0003677">
    <property type="term" value="F:DNA binding"/>
    <property type="evidence" value="ECO:0007669"/>
    <property type="project" value="InterPro"/>
</dbReference>
<evidence type="ECO:0000256" key="3">
    <source>
        <dbReference type="ARBA" id="ARBA00007572"/>
    </source>
</evidence>
<dbReference type="SMART" id="SM00292">
    <property type="entry name" value="BRCT"/>
    <property type="match status" value="2"/>
</dbReference>
<dbReference type="Pfam" id="PF04679">
    <property type="entry name" value="DNA_ligase_A_C"/>
    <property type="match status" value="1"/>
</dbReference>
<dbReference type="PANTHER" id="PTHR45674">
    <property type="entry name" value="DNA LIGASE 1/3 FAMILY MEMBER"/>
    <property type="match status" value="1"/>
</dbReference>
<feature type="compositionally biased region" description="Basic residues" evidence="11">
    <location>
        <begin position="738"/>
        <end position="748"/>
    </location>
</feature>
<dbReference type="SUPFAM" id="SSF52113">
    <property type="entry name" value="BRCT domain"/>
    <property type="match status" value="2"/>
</dbReference>
<protein>
    <recommendedName>
        <fullName evidence="9">DNA ligase</fullName>
        <ecNumber evidence="9">6.5.1.1</ecNumber>
    </recommendedName>
</protein>
<dbReference type="SUPFAM" id="SSF56091">
    <property type="entry name" value="DNA ligase/mRNA capping enzyme, catalytic domain"/>
    <property type="match status" value="1"/>
</dbReference>
<feature type="compositionally biased region" description="Acidic residues" evidence="11">
    <location>
        <begin position="721"/>
        <end position="731"/>
    </location>
</feature>
<dbReference type="PROSITE" id="PS50172">
    <property type="entry name" value="BRCT"/>
    <property type="match status" value="2"/>
</dbReference>
<dbReference type="PROSITE" id="PS50160">
    <property type="entry name" value="DNA_LIGASE_A3"/>
    <property type="match status" value="1"/>
</dbReference>
<accession>A0AA88GBW8</accession>
<feature type="region of interest" description="Disordered" evidence="11">
    <location>
        <begin position="984"/>
        <end position="1062"/>
    </location>
</feature>
<dbReference type="EMBL" id="PYSW02000043">
    <property type="protein sequence ID" value="KAG2374792.1"/>
    <property type="molecule type" value="Genomic_DNA"/>
</dbReference>
<dbReference type="GO" id="GO:0006273">
    <property type="term" value="P:lagging strand elongation"/>
    <property type="evidence" value="ECO:0007669"/>
    <property type="project" value="TreeGrafter"/>
</dbReference>
<dbReference type="SUPFAM" id="SSF52949">
    <property type="entry name" value="Macro domain-like"/>
    <property type="match status" value="1"/>
</dbReference>
<name>A0AA88GBW8_NAELO</name>
<evidence type="ECO:0000256" key="11">
    <source>
        <dbReference type="SAM" id="MobiDB-lite"/>
    </source>
</evidence>
<comment type="cofactor">
    <cofactor evidence="1">
        <name>Mg(2+)</name>
        <dbReference type="ChEBI" id="CHEBI:18420"/>
    </cofactor>
</comment>
<proteinExistence type="inferred from homology"/>
<keyword evidence="9" id="KW-0227">DNA damage</keyword>
<evidence type="ECO:0000256" key="9">
    <source>
        <dbReference type="RuleBase" id="RU000617"/>
    </source>
</evidence>
<dbReference type="Gene3D" id="3.30.470.30">
    <property type="entry name" value="DNA ligase/mRNA capping enzyme"/>
    <property type="match status" value="1"/>
</dbReference>
<dbReference type="InterPro" id="IPR012340">
    <property type="entry name" value="NA-bd_OB-fold"/>
</dbReference>
<dbReference type="Gene3D" id="3.30.1490.70">
    <property type="match status" value="1"/>
</dbReference>
<evidence type="ECO:0000259" key="13">
    <source>
        <dbReference type="PROSITE" id="PS50172"/>
    </source>
</evidence>
<comment type="similarity">
    <text evidence="3 10">Belongs to the ATP-dependent DNA ligase family.</text>
</comment>
<feature type="domain" description="BRCT" evidence="13">
    <location>
        <begin position="1069"/>
        <end position="1160"/>
    </location>
</feature>
<dbReference type="Gene3D" id="1.10.3260.10">
    <property type="entry name" value="DNA ligase, ATP-dependent, N-terminal domain"/>
    <property type="match status" value="1"/>
</dbReference>
<organism evidence="14 15">
    <name type="scientific">Naegleria lovaniensis</name>
    <name type="common">Amoeba</name>
    <dbReference type="NCBI Taxonomy" id="51637"/>
    <lineage>
        <taxon>Eukaryota</taxon>
        <taxon>Discoba</taxon>
        <taxon>Heterolobosea</taxon>
        <taxon>Tetramitia</taxon>
        <taxon>Eutetramitia</taxon>
        <taxon>Vahlkampfiidae</taxon>
        <taxon>Naegleria</taxon>
    </lineage>
</organism>
<keyword evidence="9" id="KW-0233">DNA recombination</keyword>
<keyword evidence="5" id="KW-0235">DNA replication</keyword>
<feature type="domain" description="ATP-dependent DNA ligase family profile" evidence="12">
    <location>
        <begin position="451"/>
        <end position="588"/>
    </location>
</feature>
<dbReference type="GO" id="GO:0005524">
    <property type="term" value="F:ATP binding"/>
    <property type="evidence" value="ECO:0007669"/>
    <property type="project" value="UniProtKB-KW"/>
</dbReference>
<dbReference type="InterPro" id="IPR031916">
    <property type="entry name" value="LIG3_BRCT"/>
</dbReference>
<dbReference type="Pfam" id="PF16759">
    <property type="entry name" value="LIG3_BRCT"/>
    <property type="match status" value="1"/>
</dbReference>
<evidence type="ECO:0000313" key="15">
    <source>
        <dbReference type="Proteomes" id="UP000816034"/>
    </source>
</evidence>
<evidence type="ECO:0000256" key="6">
    <source>
        <dbReference type="ARBA" id="ARBA00022741"/>
    </source>
</evidence>
<feature type="region of interest" description="Disordered" evidence="11">
    <location>
        <begin position="711"/>
        <end position="820"/>
    </location>
</feature>
<feature type="compositionally biased region" description="Basic residues" evidence="11">
    <location>
        <begin position="771"/>
        <end position="785"/>
    </location>
</feature>
<feature type="compositionally biased region" description="Basic and acidic residues" evidence="11">
    <location>
        <begin position="984"/>
        <end position="999"/>
    </location>
</feature>
<dbReference type="Gene3D" id="3.40.220.10">
    <property type="entry name" value="Leucine Aminopeptidase, subunit E, domain 1"/>
    <property type="match status" value="1"/>
</dbReference>
<comment type="catalytic activity">
    <reaction evidence="8 9">
        <text>ATP + (deoxyribonucleotide)n-3'-hydroxyl + 5'-phospho-(deoxyribonucleotide)m = (deoxyribonucleotide)n+m + AMP + diphosphate.</text>
        <dbReference type="EC" id="6.5.1.1"/>
    </reaction>
</comment>
<dbReference type="Proteomes" id="UP000816034">
    <property type="component" value="Unassembled WGS sequence"/>
</dbReference>
<feature type="compositionally biased region" description="Low complexity" evidence="11">
    <location>
        <begin position="1035"/>
        <end position="1062"/>
    </location>
</feature>
<feature type="domain" description="BRCT" evidence="13">
    <location>
        <begin position="1201"/>
        <end position="1293"/>
    </location>
</feature>
<dbReference type="Pfam" id="PF01068">
    <property type="entry name" value="DNA_ligase_A_M"/>
    <property type="match status" value="1"/>
</dbReference>
<evidence type="ECO:0000256" key="8">
    <source>
        <dbReference type="ARBA" id="ARBA00034003"/>
    </source>
</evidence>
<keyword evidence="15" id="KW-1185">Reference proteome</keyword>
<dbReference type="InterPro" id="IPR012310">
    <property type="entry name" value="DNA_ligase_ATP-dep_cent"/>
</dbReference>
<feature type="compositionally biased region" description="Basic and acidic residues" evidence="11">
    <location>
        <begin position="1015"/>
        <end position="1030"/>
    </location>
</feature>
<dbReference type="SUPFAM" id="SSF50249">
    <property type="entry name" value="Nucleic acid-binding proteins"/>
    <property type="match status" value="1"/>
</dbReference>
<dbReference type="NCBIfam" id="TIGR00574">
    <property type="entry name" value="dnl1"/>
    <property type="match status" value="1"/>
</dbReference>
<feature type="compositionally biased region" description="Low complexity" evidence="11">
    <location>
        <begin position="257"/>
        <end position="277"/>
    </location>
</feature>
<keyword evidence="6 9" id="KW-0547">Nucleotide-binding</keyword>
<comment type="subcellular location">
    <subcellularLocation>
        <location evidence="2">Nucleus</location>
    </subcellularLocation>
</comment>
<dbReference type="InterPro" id="IPR050191">
    <property type="entry name" value="ATP-dep_DNA_ligase"/>
</dbReference>